<dbReference type="InterPro" id="IPR033524">
    <property type="entry name" value="Glu/Leu/Phe/Val_DH_AS"/>
</dbReference>
<dbReference type="InterPro" id="IPR033922">
    <property type="entry name" value="NAD_bind_Glu_DH"/>
</dbReference>
<feature type="binding site" evidence="5">
    <location>
        <position position="116"/>
    </location>
    <ligand>
        <name>substrate</name>
    </ligand>
</feature>
<feature type="binding site" evidence="5">
    <location>
        <position position="212"/>
    </location>
    <ligand>
        <name>NAD(+)</name>
        <dbReference type="ChEBI" id="CHEBI:57540"/>
    </ligand>
</feature>
<dbReference type="Proteomes" id="UP000540989">
    <property type="component" value="Unassembled WGS sequence"/>
</dbReference>
<evidence type="ECO:0000256" key="5">
    <source>
        <dbReference type="PIRSR" id="PIRSR000185-2"/>
    </source>
</evidence>
<name>A0A7W8E2R1_9BACT</name>
<evidence type="ECO:0000256" key="1">
    <source>
        <dbReference type="ARBA" id="ARBA00006382"/>
    </source>
</evidence>
<dbReference type="GO" id="GO:0006538">
    <property type="term" value="P:L-glutamate catabolic process"/>
    <property type="evidence" value="ECO:0007669"/>
    <property type="project" value="TreeGrafter"/>
</dbReference>
<evidence type="ECO:0000256" key="2">
    <source>
        <dbReference type="ARBA" id="ARBA00023002"/>
    </source>
</evidence>
<gene>
    <name evidence="10" type="ORF">HDF16_001326</name>
</gene>
<feature type="active site" description="Proton donor" evidence="4">
    <location>
        <position position="128"/>
    </location>
</feature>
<keyword evidence="5" id="KW-0547">Nucleotide-binding</keyword>
<dbReference type="SUPFAM" id="SSF53223">
    <property type="entry name" value="Aminoacid dehydrogenase-like, N-terminal domain"/>
    <property type="match status" value="1"/>
</dbReference>
<dbReference type="Pfam" id="PF02812">
    <property type="entry name" value="ELFV_dehydrog_N"/>
    <property type="match status" value="1"/>
</dbReference>
<evidence type="ECO:0000256" key="3">
    <source>
        <dbReference type="PIRNR" id="PIRNR000185"/>
    </source>
</evidence>
<dbReference type="PANTHER" id="PTHR11606">
    <property type="entry name" value="GLUTAMATE DEHYDROGENASE"/>
    <property type="match status" value="1"/>
</dbReference>
<evidence type="ECO:0000256" key="4">
    <source>
        <dbReference type="PIRSR" id="PIRSR000185-1"/>
    </source>
</evidence>
<protein>
    <recommendedName>
        <fullName evidence="3">Glutamate dehydrogenase</fullName>
    </recommendedName>
</protein>
<dbReference type="PIRSF" id="PIRSF000185">
    <property type="entry name" value="Glu_DH"/>
    <property type="match status" value="1"/>
</dbReference>
<evidence type="ECO:0000256" key="7">
    <source>
        <dbReference type="RuleBase" id="RU004417"/>
    </source>
</evidence>
<dbReference type="FunFam" id="3.40.50.10860:FF:000003">
    <property type="entry name" value="Glutamate dehydrogenase"/>
    <property type="match status" value="1"/>
</dbReference>
<feature type="binding site" evidence="5">
    <location>
        <position position="92"/>
    </location>
    <ligand>
        <name>substrate</name>
    </ligand>
</feature>
<keyword evidence="11" id="KW-1185">Reference proteome</keyword>
<accession>A0A7W8E2R1</accession>
<keyword evidence="2 3" id="KW-0560">Oxidoreductase</keyword>
<dbReference type="Gene3D" id="3.40.50.10860">
    <property type="entry name" value="Leucine Dehydrogenase, chain A, domain 1"/>
    <property type="match status" value="1"/>
</dbReference>
<dbReference type="SUPFAM" id="SSF51735">
    <property type="entry name" value="NAD(P)-binding Rossmann-fold domains"/>
    <property type="match status" value="1"/>
</dbReference>
<comment type="similarity">
    <text evidence="1 3 7">Belongs to the Glu/Leu/Phe/Val dehydrogenases family.</text>
</comment>
<dbReference type="Gene3D" id="3.40.50.720">
    <property type="entry name" value="NAD(P)-binding Rossmann-like Domain"/>
    <property type="match status" value="1"/>
</dbReference>
<evidence type="ECO:0000256" key="6">
    <source>
        <dbReference type="PIRSR" id="PIRSR000185-3"/>
    </source>
</evidence>
<feature type="domain" description="Glutamate/phenylalanine/leucine/valine/L-tryptophan dehydrogenase C-terminal" evidence="9">
    <location>
        <begin position="205"/>
        <end position="435"/>
    </location>
</feature>
<dbReference type="InterPro" id="IPR006096">
    <property type="entry name" value="Glu/Leu/Phe/Val/Trp_DH_C"/>
</dbReference>
<sequence>MSATASTAQPTTSEQKPLQTMTLEQETNPWEAQAFRFDLAAKKLNLDPGIWKVLRYPQREIIVHIPVAMDDGSIEVFTGYRVQHSISRGPAKGGIRYSPDVSLDEVRALASWMTWKCAVVNIPFGGAKGGVICDPKKMSQGELERMTRRYTAELIEFIGPEKDVPAPDMGTDEQTMAWIMDTYSMHMRQTVTSVVTGKPVSIGGSRGRREATGRGISVVCDSALKYLNMPVEGCRVIVQGFGNVGSNAAKLLHEKGYTIIGITEFDGALYNANGIDIPSLTSHRKRAGTINGFSGGEAVDKDELITRECEILIPAATENVITSKNAAQLKCRILCEGANGPTTVVADDILAEKGIFVIPDILANAGGVTTSYFEWVQDRMGYFWTEKEVNDRLDTIMTASFDDVVAYATAHSVNNRIAAYMLAIDRVAYTTKQRGIYA</sequence>
<dbReference type="InterPro" id="IPR046346">
    <property type="entry name" value="Aminoacid_DH-like_N_sf"/>
</dbReference>
<feature type="site" description="Important for catalysis" evidence="6">
    <location>
        <position position="168"/>
    </location>
</feature>
<dbReference type="SMART" id="SM00839">
    <property type="entry name" value="ELFV_dehydrog"/>
    <property type="match status" value="1"/>
</dbReference>
<dbReference type="InterPro" id="IPR006097">
    <property type="entry name" value="Glu/Leu/Phe/Val/Trp_DH_dimer"/>
</dbReference>
<dbReference type="InterPro" id="IPR036291">
    <property type="entry name" value="NAD(P)-bd_dom_sf"/>
</dbReference>
<dbReference type="PRINTS" id="PR00082">
    <property type="entry name" value="GLFDHDRGNASE"/>
</dbReference>
<organism evidence="10 11">
    <name type="scientific">Granulicella aggregans</name>
    <dbReference type="NCBI Taxonomy" id="474949"/>
    <lineage>
        <taxon>Bacteria</taxon>
        <taxon>Pseudomonadati</taxon>
        <taxon>Acidobacteriota</taxon>
        <taxon>Terriglobia</taxon>
        <taxon>Terriglobales</taxon>
        <taxon>Acidobacteriaceae</taxon>
        <taxon>Granulicella</taxon>
    </lineage>
</organism>
<dbReference type="GO" id="GO:0000166">
    <property type="term" value="F:nucleotide binding"/>
    <property type="evidence" value="ECO:0007669"/>
    <property type="project" value="UniProtKB-KW"/>
</dbReference>
<feature type="compositionally biased region" description="Low complexity" evidence="8">
    <location>
        <begin position="1"/>
        <end position="13"/>
    </location>
</feature>
<dbReference type="PROSITE" id="PS00074">
    <property type="entry name" value="GLFV_DEHYDROGENASE"/>
    <property type="match status" value="1"/>
</dbReference>
<feature type="binding site" evidence="5">
    <location>
        <position position="371"/>
    </location>
    <ligand>
        <name>substrate</name>
    </ligand>
</feature>
<keyword evidence="5" id="KW-0520">NAD</keyword>
<evidence type="ECO:0000313" key="11">
    <source>
        <dbReference type="Proteomes" id="UP000540989"/>
    </source>
</evidence>
<dbReference type="CDD" id="cd01076">
    <property type="entry name" value="NAD_bind_1_Glu_DH"/>
    <property type="match status" value="1"/>
</dbReference>
<dbReference type="EMBL" id="JACHIP010000002">
    <property type="protein sequence ID" value="MBB5056641.1"/>
    <property type="molecule type" value="Genomic_DNA"/>
</dbReference>
<dbReference type="InterPro" id="IPR014362">
    <property type="entry name" value="Glu_DH"/>
</dbReference>
<dbReference type="PANTHER" id="PTHR11606:SF13">
    <property type="entry name" value="GLUTAMATE DEHYDROGENASE 1, MITOCHONDRIAL"/>
    <property type="match status" value="1"/>
</dbReference>
<feature type="binding site" evidence="5">
    <location>
        <position position="243"/>
    </location>
    <ligand>
        <name>NAD(+)</name>
        <dbReference type="ChEBI" id="CHEBI:57540"/>
    </ligand>
</feature>
<evidence type="ECO:0000256" key="8">
    <source>
        <dbReference type="SAM" id="MobiDB-lite"/>
    </source>
</evidence>
<dbReference type="RefSeq" id="WP_246408816.1">
    <property type="nucleotide sequence ID" value="NZ_JACHIP010000002.1"/>
</dbReference>
<proteinExistence type="inferred from homology"/>
<reference evidence="10 11" key="1">
    <citation type="submission" date="2020-08" db="EMBL/GenBank/DDBJ databases">
        <title>Genomic Encyclopedia of Type Strains, Phase IV (KMG-V): Genome sequencing to study the core and pangenomes of soil and plant-associated prokaryotes.</title>
        <authorList>
            <person name="Whitman W."/>
        </authorList>
    </citation>
    <scope>NUCLEOTIDE SEQUENCE [LARGE SCALE GENOMIC DNA]</scope>
    <source>
        <strain evidence="10 11">M8UP14</strain>
    </source>
</reference>
<evidence type="ECO:0000313" key="10">
    <source>
        <dbReference type="EMBL" id="MBB5056641.1"/>
    </source>
</evidence>
<dbReference type="GO" id="GO:0004352">
    <property type="term" value="F:glutamate dehydrogenase (NAD+) activity"/>
    <property type="evidence" value="ECO:0007669"/>
    <property type="project" value="TreeGrafter"/>
</dbReference>
<dbReference type="AlphaFoldDB" id="A0A7W8E2R1"/>
<dbReference type="Pfam" id="PF00208">
    <property type="entry name" value="ELFV_dehydrog"/>
    <property type="match status" value="1"/>
</dbReference>
<evidence type="ECO:0000259" key="9">
    <source>
        <dbReference type="SMART" id="SM00839"/>
    </source>
</evidence>
<comment type="caution">
    <text evidence="10">The sequence shown here is derived from an EMBL/GenBank/DDBJ whole genome shotgun (WGS) entry which is preliminary data.</text>
</comment>
<dbReference type="InterPro" id="IPR006095">
    <property type="entry name" value="Glu/Leu/Phe/Val/Trp_DH"/>
</dbReference>
<feature type="region of interest" description="Disordered" evidence="8">
    <location>
        <begin position="1"/>
        <end position="20"/>
    </location>
</feature>